<dbReference type="RefSeq" id="WP_103920445.1">
    <property type="nucleotide sequence ID" value="NZ_FMSV02000503.1"/>
</dbReference>
<keyword evidence="2" id="KW-1185">Reference proteome</keyword>
<evidence type="ECO:0000313" key="2">
    <source>
        <dbReference type="Proteomes" id="UP000236724"/>
    </source>
</evidence>
<reference evidence="1 2" key="1">
    <citation type="submission" date="2016-10" db="EMBL/GenBank/DDBJ databases">
        <authorList>
            <person name="de Groot N.N."/>
        </authorList>
    </citation>
    <scope>NUCLEOTIDE SEQUENCE [LARGE SCALE GENOMIC DNA]</scope>
    <source>
        <strain evidence="1">MBHS1</strain>
    </source>
</reference>
<proteinExistence type="predicted"/>
<gene>
    <name evidence="1" type="ORF">MBHS_02555</name>
</gene>
<protein>
    <submittedName>
        <fullName evidence="1">Uncharacterized protein</fullName>
    </submittedName>
</protein>
<name>A0A1H6F999_9GAMM</name>
<accession>A0A1H6F999</accession>
<sequence>MNGTIKSRLDALEIKKGAGDNAPIIVCLNQTKDQAVAEYEARHGVVVGDNAICIQFKGVDGSVHEQQH</sequence>
<dbReference type="AlphaFoldDB" id="A0A1H6F999"/>
<evidence type="ECO:0000313" key="1">
    <source>
        <dbReference type="EMBL" id="SEH06690.1"/>
    </source>
</evidence>
<dbReference type="EMBL" id="FMSV02000503">
    <property type="protein sequence ID" value="SEH06690.1"/>
    <property type="molecule type" value="Genomic_DNA"/>
</dbReference>
<organism evidence="1 2">
    <name type="scientific">Candidatus Venteria ishoeyi</name>
    <dbReference type="NCBI Taxonomy" id="1899563"/>
    <lineage>
        <taxon>Bacteria</taxon>
        <taxon>Pseudomonadati</taxon>
        <taxon>Pseudomonadota</taxon>
        <taxon>Gammaproteobacteria</taxon>
        <taxon>Thiotrichales</taxon>
        <taxon>Thiotrichaceae</taxon>
        <taxon>Venteria</taxon>
    </lineage>
</organism>
<dbReference type="Proteomes" id="UP000236724">
    <property type="component" value="Unassembled WGS sequence"/>
</dbReference>